<protein>
    <recommendedName>
        <fullName evidence="1">DUF6571 domain-containing protein</fullName>
    </recommendedName>
</protein>
<dbReference type="Pfam" id="PF20211">
    <property type="entry name" value="DUF6571"/>
    <property type="match status" value="1"/>
</dbReference>
<gene>
    <name evidence="2" type="ORF">SAMN05216246_103240</name>
</gene>
<organism evidence="2 3">
    <name type="scientific">Actinomyces denticolens</name>
    <dbReference type="NCBI Taxonomy" id="52767"/>
    <lineage>
        <taxon>Bacteria</taxon>
        <taxon>Bacillati</taxon>
        <taxon>Actinomycetota</taxon>
        <taxon>Actinomycetes</taxon>
        <taxon>Actinomycetales</taxon>
        <taxon>Actinomycetaceae</taxon>
        <taxon>Actinomyces</taxon>
    </lineage>
</organism>
<proteinExistence type="predicted"/>
<keyword evidence="3" id="KW-1185">Reference proteome</keyword>
<evidence type="ECO:0000313" key="3">
    <source>
        <dbReference type="Proteomes" id="UP000184390"/>
    </source>
</evidence>
<sequence length="131" mass="13677">MTYVYLNERATPDLIDGLNAYAGRMSDCQADAVEANAAAGSVVDLGVLDLDSLAEKVKGYAKGLQDRLDAAIAANSSGITFGQGGMIAYYIPDGYEDTAGNARHFNTDTINRANADAATLRGLHENGGTAE</sequence>
<dbReference type="InterPro" id="IPR046701">
    <property type="entry name" value="DUF6571"/>
</dbReference>
<evidence type="ECO:0000313" key="2">
    <source>
        <dbReference type="EMBL" id="SHI64936.1"/>
    </source>
</evidence>
<name>A0ABY1I5Y8_9ACTO</name>
<feature type="domain" description="DUF6571" evidence="1">
    <location>
        <begin position="1"/>
        <end position="127"/>
    </location>
</feature>
<reference evidence="2 3" key="1">
    <citation type="submission" date="2016-11" db="EMBL/GenBank/DDBJ databases">
        <authorList>
            <person name="Varghese N."/>
            <person name="Submissions S."/>
        </authorList>
    </citation>
    <scope>NUCLEOTIDE SEQUENCE [LARGE SCALE GENOMIC DNA]</scope>
    <source>
        <strain evidence="2 3">PA</strain>
    </source>
</reference>
<evidence type="ECO:0000259" key="1">
    <source>
        <dbReference type="Pfam" id="PF20211"/>
    </source>
</evidence>
<dbReference type="EMBL" id="FQYL01000003">
    <property type="protein sequence ID" value="SHI64936.1"/>
    <property type="molecule type" value="Genomic_DNA"/>
</dbReference>
<dbReference type="Proteomes" id="UP000184390">
    <property type="component" value="Unassembled WGS sequence"/>
</dbReference>
<accession>A0ABY1I5Y8</accession>
<comment type="caution">
    <text evidence="2">The sequence shown here is derived from an EMBL/GenBank/DDBJ whole genome shotgun (WGS) entry which is preliminary data.</text>
</comment>